<evidence type="ECO:0000313" key="6">
    <source>
        <dbReference type="Proteomes" id="UP001189624"/>
    </source>
</evidence>
<dbReference type="AlphaFoldDB" id="A0AA86W4M8"/>
<dbReference type="InterPro" id="IPR027417">
    <property type="entry name" value="P-loop_NTPase"/>
</dbReference>
<dbReference type="EMBL" id="OY731408">
    <property type="protein sequence ID" value="CAJ1978059.1"/>
    <property type="molecule type" value="Genomic_DNA"/>
</dbReference>
<keyword evidence="6" id="KW-1185">Reference proteome</keyword>
<dbReference type="InterPro" id="IPR000863">
    <property type="entry name" value="Sulfotransferase_dom"/>
</dbReference>
<reference evidence="5" key="1">
    <citation type="submission" date="2023-10" db="EMBL/GenBank/DDBJ databases">
        <authorList>
            <person name="Domelevo Entfellner J.-B."/>
        </authorList>
    </citation>
    <scope>NUCLEOTIDE SEQUENCE</scope>
</reference>
<dbReference type="GO" id="GO:0008146">
    <property type="term" value="F:sulfotransferase activity"/>
    <property type="evidence" value="ECO:0007669"/>
    <property type="project" value="InterPro"/>
</dbReference>
<evidence type="ECO:0000256" key="2">
    <source>
        <dbReference type="ARBA" id="ARBA00022679"/>
    </source>
</evidence>
<dbReference type="SUPFAM" id="SSF52540">
    <property type="entry name" value="P-loop containing nucleoside triphosphate hydrolases"/>
    <property type="match status" value="1"/>
</dbReference>
<evidence type="ECO:0000256" key="1">
    <source>
        <dbReference type="ARBA" id="ARBA00005771"/>
    </source>
</evidence>
<dbReference type="Gene3D" id="3.40.50.300">
    <property type="entry name" value="P-loop containing nucleotide triphosphate hydrolases"/>
    <property type="match status" value="1"/>
</dbReference>
<name>A0AA86W4M8_9FABA</name>
<evidence type="ECO:0000259" key="4">
    <source>
        <dbReference type="Pfam" id="PF00685"/>
    </source>
</evidence>
<evidence type="ECO:0000256" key="3">
    <source>
        <dbReference type="RuleBase" id="RU361155"/>
    </source>
</evidence>
<dbReference type="PANTHER" id="PTHR11783">
    <property type="entry name" value="SULFOTRANSFERASE SULT"/>
    <property type="match status" value="1"/>
</dbReference>
<evidence type="ECO:0000313" key="5">
    <source>
        <dbReference type="EMBL" id="CAJ1978059.1"/>
    </source>
</evidence>
<comment type="similarity">
    <text evidence="1 3">Belongs to the sulfotransferase 1 family.</text>
</comment>
<keyword evidence="2 3" id="KW-0808">Transferase</keyword>
<dbReference type="EC" id="2.8.2.-" evidence="3"/>
<sequence>MAAFTNVYGENTEEKTTLPLQKEKSWAQPYPLYLFQDFWCPGIHIDAVQRFQQHFQSKESDVIVASFPKSGTIWMKALAFAISNHQRFSSLEGHPLLTSNPHELVPFMEFTFGPDDIQDHILRLANMAEPRIFGTHTPFPSLPKSIKDSNIKVIYICRDPFDNFVSAWAYFNKIKPVSFPPVSKEEAFEMYCNGVVDYGPWWSHMLGYWNESVAKPNKVMFMKYEDLKEDTSFHVKRIAEFLGVPFTEEEESSGMIENIIKLCSFEKMKDLEVNKSGVIGRGSIEKKNFFRKGDNGDWVNHFSPPMTEKLSKIVDEKLSGSGLSFKKHS</sequence>
<accession>A0AA86W4M8</accession>
<protein>
    <recommendedName>
        <fullName evidence="3">Sulfotransferase</fullName>
        <ecNumber evidence="3">2.8.2.-</ecNumber>
    </recommendedName>
</protein>
<dbReference type="Pfam" id="PF00685">
    <property type="entry name" value="Sulfotransfer_1"/>
    <property type="match status" value="1"/>
</dbReference>
<dbReference type="Proteomes" id="UP001189624">
    <property type="component" value="Chromosome 11"/>
</dbReference>
<organism evidence="5 6">
    <name type="scientific">Sphenostylis stenocarpa</name>
    <dbReference type="NCBI Taxonomy" id="92480"/>
    <lineage>
        <taxon>Eukaryota</taxon>
        <taxon>Viridiplantae</taxon>
        <taxon>Streptophyta</taxon>
        <taxon>Embryophyta</taxon>
        <taxon>Tracheophyta</taxon>
        <taxon>Spermatophyta</taxon>
        <taxon>Magnoliopsida</taxon>
        <taxon>eudicotyledons</taxon>
        <taxon>Gunneridae</taxon>
        <taxon>Pentapetalae</taxon>
        <taxon>rosids</taxon>
        <taxon>fabids</taxon>
        <taxon>Fabales</taxon>
        <taxon>Fabaceae</taxon>
        <taxon>Papilionoideae</taxon>
        <taxon>50 kb inversion clade</taxon>
        <taxon>NPAAA clade</taxon>
        <taxon>indigoferoid/millettioid clade</taxon>
        <taxon>Phaseoleae</taxon>
        <taxon>Sphenostylis</taxon>
    </lineage>
</organism>
<proteinExistence type="inferred from homology"/>
<feature type="domain" description="Sulfotransferase" evidence="4">
    <location>
        <begin position="60"/>
        <end position="322"/>
    </location>
</feature>
<gene>
    <name evidence="5" type="ORF">AYBTSS11_LOCUS30233</name>
</gene>
<dbReference type="Gramene" id="rna-AYBTSS11_LOCUS30233">
    <property type="protein sequence ID" value="CAJ1978059.1"/>
    <property type="gene ID" value="gene-AYBTSS11_LOCUS30233"/>
</dbReference>